<sequence length="174" mass="18506">MGRAERSSLSISHPLSCGGLGRKYLKWPGLIRNNRSTNETMALVSVAAVVSRSRSQLFPSLLPARSANVVTTLGPIISLISVVRYEEIISDPIYLDGVLAEGATKVAAIADAALESKPVVAFSAYRVHGGILISMGACDTKTNIDPPSESQNQQSIFSSISTCPQPFSSTKEKI</sequence>
<accession>A0ABR2BQB7</accession>
<proteinExistence type="predicted"/>
<reference evidence="1 2" key="1">
    <citation type="journal article" date="2024" name="G3 (Bethesda)">
        <title>Genome assembly of Hibiscus sabdariffa L. provides insights into metabolisms of medicinal natural products.</title>
        <authorList>
            <person name="Kim T."/>
        </authorList>
    </citation>
    <scope>NUCLEOTIDE SEQUENCE [LARGE SCALE GENOMIC DNA]</scope>
    <source>
        <strain evidence="1">TK-2024</strain>
        <tissue evidence="1">Old leaves</tissue>
    </source>
</reference>
<keyword evidence="2" id="KW-1185">Reference proteome</keyword>
<dbReference type="EMBL" id="JBBPBM010000093">
    <property type="protein sequence ID" value="KAK8509255.1"/>
    <property type="molecule type" value="Genomic_DNA"/>
</dbReference>
<gene>
    <name evidence="1" type="ORF">V6N12_018337</name>
</gene>
<evidence type="ECO:0000313" key="1">
    <source>
        <dbReference type="EMBL" id="KAK8509255.1"/>
    </source>
</evidence>
<comment type="caution">
    <text evidence="1">The sequence shown here is derived from an EMBL/GenBank/DDBJ whole genome shotgun (WGS) entry which is preliminary data.</text>
</comment>
<organism evidence="1 2">
    <name type="scientific">Hibiscus sabdariffa</name>
    <name type="common">roselle</name>
    <dbReference type="NCBI Taxonomy" id="183260"/>
    <lineage>
        <taxon>Eukaryota</taxon>
        <taxon>Viridiplantae</taxon>
        <taxon>Streptophyta</taxon>
        <taxon>Embryophyta</taxon>
        <taxon>Tracheophyta</taxon>
        <taxon>Spermatophyta</taxon>
        <taxon>Magnoliopsida</taxon>
        <taxon>eudicotyledons</taxon>
        <taxon>Gunneridae</taxon>
        <taxon>Pentapetalae</taxon>
        <taxon>rosids</taxon>
        <taxon>malvids</taxon>
        <taxon>Malvales</taxon>
        <taxon>Malvaceae</taxon>
        <taxon>Malvoideae</taxon>
        <taxon>Hibiscus</taxon>
    </lineage>
</organism>
<protein>
    <submittedName>
        <fullName evidence="1">Uncharacterized protein</fullName>
    </submittedName>
</protein>
<name>A0ABR2BQB7_9ROSI</name>
<dbReference type="Proteomes" id="UP001472677">
    <property type="component" value="Unassembled WGS sequence"/>
</dbReference>
<evidence type="ECO:0000313" key="2">
    <source>
        <dbReference type="Proteomes" id="UP001472677"/>
    </source>
</evidence>